<dbReference type="Proteomes" id="UP001175227">
    <property type="component" value="Unassembled WGS sequence"/>
</dbReference>
<reference evidence="1" key="1">
    <citation type="submission" date="2023-06" db="EMBL/GenBank/DDBJ databases">
        <authorList>
            <consortium name="Lawrence Berkeley National Laboratory"/>
            <person name="Ahrendt S."/>
            <person name="Sahu N."/>
            <person name="Indic B."/>
            <person name="Wong-Bajracharya J."/>
            <person name="Merenyi Z."/>
            <person name="Ke H.-M."/>
            <person name="Monk M."/>
            <person name="Kocsube S."/>
            <person name="Drula E."/>
            <person name="Lipzen A."/>
            <person name="Balint B."/>
            <person name="Henrissat B."/>
            <person name="Andreopoulos B."/>
            <person name="Martin F.M."/>
            <person name="Harder C.B."/>
            <person name="Rigling D."/>
            <person name="Ford K.L."/>
            <person name="Foster G.D."/>
            <person name="Pangilinan J."/>
            <person name="Papanicolaou A."/>
            <person name="Barry K."/>
            <person name="LaButti K."/>
            <person name="Viragh M."/>
            <person name="Koriabine M."/>
            <person name="Yan M."/>
            <person name="Riley R."/>
            <person name="Champramary S."/>
            <person name="Plett K.L."/>
            <person name="Tsai I.J."/>
            <person name="Slot J."/>
            <person name="Sipos G."/>
            <person name="Plett J."/>
            <person name="Nagy L.G."/>
            <person name="Grigoriev I.V."/>
        </authorList>
    </citation>
    <scope>NUCLEOTIDE SEQUENCE</scope>
    <source>
        <strain evidence="1">ICMP 16352</strain>
    </source>
</reference>
<protein>
    <submittedName>
        <fullName evidence="1">Uncharacterized protein</fullName>
    </submittedName>
</protein>
<organism evidence="1 2">
    <name type="scientific">Armillaria novae-zelandiae</name>
    <dbReference type="NCBI Taxonomy" id="153914"/>
    <lineage>
        <taxon>Eukaryota</taxon>
        <taxon>Fungi</taxon>
        <taxon>Dikarya</taxon>
        <taxon>Basidiomycota</taxon>
        <taxon>Agaricomycotina</taxon>
        <taxon>Agaricomycetes</taxon>
        <taxon>Agaricomycetidae</taxon>
        <taxon>Agaricales</taxon>
        <taxon>Marasmiineae</taxon>
        <taxon>Physalacriaceae</taxon>
        <taxon>Armillaria</taxon>
    </lineage>
</organism>
<proteinExistence type="predicted"/>
<evidence type="ECO:0000313" key="1">
    <source>
        <dbReference type="EMBL" id="KAK0470909.1"/>
    </source>
</evidence>
<dbReference type="EMBL" id="JAUEPR010000057">
    <property type="protein sequence ID" value="KAK0470909.1"/>
    <property type="molecule type" value="Genomic_DNA"/>
</dbReference>
<name>A0AA39U571_9AGAR</name>
<accession>A0AA39U571</accession>
<keyword evidence="2" id="KW-1185">Reference proteome</keyword>
<comment type="caution">
    <text evidence="1">The sequence shown here is derived from an EMBL/GenBank/DDBJ whole genome shotgun (WGS) entry which is preliminary data.</text>
</comment>
<dbReference type="AlphaFoldDB" id="A0AA39U571"/>
<gene>
    <name evidence="1" type="ORF">IW261DRAFT_1572599</name>
</gene>
<sequence>MTEKHSDFTAAALGMTKRRSSRRMRFAFISMKAAIGSLKIYGWNRYGRLHRERVRQALHWIYECLDPETRQTEQVSIQFPQVYYPGPTEQRRTTISPLLPRQPLNIVGPPQFDTKSRAIHAAKLAIKARLRRLRLSEEC</sequence>
<evidence type="ECO:0000313" key="2">
    <source>
        <dbReference type="Proteomes" id="UP001175227"/>
    </source>
</evidence>